<keyword evidence="3" id="KW-1185">Reference proteome</keyword>
<gene>
    <name evidence="2" type="ORF">GP2_009_00300</name>
</gene>
<organism evidence="2 3">
    <name type="scientific">Gordonia paraffinivorans NBRC 108238</name>
    <dbReference type="NCBI Taxonomy" id="1223543"/>
    <lineage>
        <taxon>Bacteria</taxon>
        <taxon>Bacillati</taxon>
        <taxon>Actinomycetota</taxon>
        <taxon>Actinomycetes</taxon>
        <taxon>Mycobacteriales</taxon>
        <taxon>Gordoniaceae</taxon>
        <taxon>Gordonia</taxon>
    </lineage>
</organism>
<dbReference type="Proteomes" id="UP000035021">
    <property type="component" value="Unassembled WGS sequence"/>
</dbReference>
<dbReference type="EMBL" id="BAOQ01000009">
    <property type="protein sequence ID" value="GAC83167.1"/>
    <property type="molecule type" value="Genomic_DNA"/>
</dbReference>
<feature type="region of interest" description="Disordered" evidence="1">
    <location>
        <begin position="122"/>
        <end position="144"/>
    </location>
</feature>
<proteinExistence type="predicted"/>
<evidence type="ECO:0000313" key="3">
    <source>
        <dbReference type="Proteomes" id="UP000035021"/>
    </source>
</evidence>
<evidence type="ECO:0000256" key="1">
    <source>
        <dbReference type="SAM" id="MobiDB-lite"/>
    </source>
</evidence>
<name>A0ABQ0IHY3_9ACTN</name>
<sequence length="144" mass="15132">MASVGVEGVAEVEVVDMVCAHHDDLGRRPLGDAVADAVEKVGVAGGETVLGLGCIGLLGHDDPEAATSPVQVPGPPARDESGEALRLVLHAQPDVVDVGVVQVRQREVDQLVVPRERQRRFGTPIGQDLHTGTTPAGLHDREYV</sequence>
<evidence type="ECO:0000313" key="2">
    <source>
        <dbReference type="EMBL" id="GAC83167.1"/>
    </source>
</evidence>
<reference evidence="2 3" key="1">
    <citation type="submission" date="2013-02" db="EMBL/GenBank/DDBJ databases">
        <title>Whole genome shotgun sequence of Gordonia paraffinivorans NBRC 108238.</title>
        <authorList>
            <person name="Isaki-Nakamura S."/>
            <person name="Hosoyama A."/>
            <person name="Tsuchikane K."/>
            <person name="Ando Y."/>
            <person name="Baba S."/>
            <person name="Ohji S."/>
            <person name="Hamada M."/>
            <person name="Tamura T."/>
            <person name="Yamazoe A."/>
            <person name="Yamazaki S."/>
            <person name="Fujita N."/>
        </authorList>
    </citation>
    <scope>NUCLEOTIDE SEQUENCE [LARGE SCALE GENOMIC DNA]</scope>
    <source>
        <strain evidence="2 3">NBRC 108238</strain>
    </source>
</reference>
<comment type="caution">
    <text evidence="2">The sequence shown here is derived from an EMBL/GenBank/DDBJ whole genome shotgun (WGS) entry which is preliminary data.</text>
</comment>
<protein>
    <submittedName>
        <fullName evidence="2">Uncharacterized protein</fullName>
    </submittedName>
</protein>
<accession>A0ABQ0IHY3</accession>